<name>A0A418XEZ6_9PSED</name>
<evidence type="ECO:0000259" key="1">
    <source>
        <dbReference type="SMART" id="SM00974"/>
    </source>
</evidence>
<feature type="domain" description="Bacteriophage T5 Orf172 DNA-binding" evidence="1">
    <location>
        <begin position="12"/>
        <end position="89"/>
    </location>
</feature>
<evidence type="ECO:0000313" key="2">
    <source>
        <dbReference type="EMBL" id="RJG11106.1"/>
    </source>
</evidence>
<dbReference type="InterPro" id="IPR018306">
    <property type="entry name" value="Phage_T5_Orf172_DNA-bd"/>
</dbReference>
<dbReference type="SMART" id="SM00974">
    <property type="entry name" value="T5orf172"/>
    <property type="match status" value="1"/>
</dbReference>
<dbReference type="EMBL" id="QYUR01000003">
    <property type="protein sequence ID" value="RJG11106.1"/>
    <property type="molecule type" value="Genomic_DNA"/>
</dbReference>
<reference evidence="2 3" key="1">
    <citation type="submission" date="2018-09" db="EMBL/GenBank/DDBJ databases">
        <authorList>
            <person name="Zhu H."/>
        </authorList>
    </citation>
    <scope>NUCLEOTIDE SEQUENCE [LARGE SCALE GENOMIC DNA]</scope>
    <source>
        <strain evidence="2 3">K1S02-6</strain>
    </source>
</reference>
<dbReference type="Pfam" id="PF10544">
    <property type="entry name" value="T5orf172"/>
    <property type="match status" value="1"/>
</dbReference>
<organism evidence="2 3">
    <name type="scientific">Pseudomonas cavernicola</name>
    <dbReference type="NCBI Taxonomy" id="2320866"/>
    <lineage>
        <taxon>Bacteria</taxon>
        <taxon>Pseudomonadati</taxon>
        <taxon>Pseudomonadota</taxon>
        <taxon>Gammaproteobacteria</taxon>
        <taxon>Pseudomonadales</taxon>
        <taxon>Pseudomonadaceae</taxon>
        <taxon>Pseudomonas</taxon>
    </lineage>
</organism>
<sequence length="171" mass="19676">MLRGWIYVITNPAMPALVKIGYSTKDPSFRAKELNNTGSPHPYSVAYDALLPSPRDMEQRVHKLLIDKREGKEWFRITVAEAISTIRTTAGEHILLERVNHSEHGEPLPHSETSNSINSCQFPGCTLDAERAYKEIYYCIWHFREKTNPRNVAAIRLLREEQQKTSTKPEK</sequence>
<gene>
    <name evidence="2" type="ORF">D3879_15715</name>
</gene>
<protein>
    <submittedName>
        <fullName evidence="2">GIY-YIG nuclease family protein</fullName>
    </submittedName>
</protein>
<accession>A0A418XEZ6</accession>
<dbReference type="AlphaFoldDB" id="A0A418XEZ6"/>
<comment type="caution">
    <text evidence="2">The sequence shown here is derived from an EMBL/GenBank/DDBJ whole genome shotgun (WGS) entry which is preliminary data.</text>
</comment>
<evidence type="ECO:0000313" key="3">
    <source>
        <dbReference type="Proteomes" id="UP000284021"/>
    </source>
</evidence>
<keyword evidence="3" id="KW-1185">Reference proteome</keyword>
<proteinExistence type="predicted"/>
<dbReference type="Proteomes" id="UP000284021">
    <property type="component" value="Unassembled WGS sequence"/>
</dbReference>
<dbReference type="RefSeq" id="WP_119955238.1">
    <property type="nucleotide sequence ID" value="NZ_QYUR01000003.1"/>
</dbReference>